<keyword evidence="2" id="KW-0472">Membrane</keyword>
<evidence type="ECO:0000313" key="4">
    <source>
        <dbReference type="Proteomes" id="UP000053257"/>
    </source>
</evidence>
<evidence type="ECO:0000256" key="2">
    <source>
        <dbReference type="SAM" id="Phobius"/>
    </source>
</evidence>
<organism evidence="3 4">
    <name type="scientific">Phlebiopsis gigantea (strain 11061_1 CR5-6)</name>
    <name type="common">White-rot fungus</name>
    <name type="synonym">Peniophora gigantea</name>
    <dbReference type="NCBI Taxonomy" id="745531"/>
    <lineage>
        <taxon>Eukaryota</taxon>
        <taxon>Fungi</taxon>
        <taxon>Dikarya</taxon>
        <taxon>Basidiomycota</taxon>
        <taxon>Agaricomycotina</taxon>
        <taxon>Agaricomycetes</taxon>
        <taxon>Polyporales</taxon>
        <taxon>Phanerochaetaceae</taxon>
        <taxon>Phlebiopsis</taxon>
    </lineage>
</organism>
<sequence>MRYLTKGIALSLIVQLRFILVYTLVAVRRVDRRAVVTLFGIGCILNSASFTTRQPPSLRRRMARKTPTARDRVLRPQGRSGGPYLCYHHVPRREEHVWNRNKGRQLQGRQKTVDSL</sequence>
<dbReference type="EMBL" id="KN840514">
    <property type="protein sequence ID" value="KIP06618.1"/>
    <property type="molecule type" value="Genomic_DNA"/>
</dbReference>
<name>A0A0C3PK33_PHLG1</name>
<dbReference type="Proteomes" id="UP000053257">
    <property type="component" value="Unassembled WGS sequence"/>
</dbReference>
<evidence type="ECO:0000256" key="1">
    <source>
        <dbReference type="SAM" id="MobiDB-lite"/>
    </source>
</evidence>
<feature type="region of interest" description="Disordered" evidence="1">
    <location>
        <begin position="55"/>
        <end position="85"/>
    </location>
</feature>
<reference evidence="3 4" key="1">
    <citation type="journal article" date="2014" name="PLoS Genet.">
        <title>Analysis of the Phlebiopsis gigantea genome, transcriptome and secretome provides insight into its pioneer colonization strategies of wood.</title>
        <authorList>
            <person name="Hori C."/>
            <person name="Ishida T."/>
            <person name="Igarashi K."/>
            <person name="Samejima M."/>
            <person name="Suzuki H."/>
            <person name="Master E."/>
            <person name="Ferreira P."/>
            <person name="Ruiz-Duenas F.J."/>
            <person name="Held B."/>
            <person name="Canessa P."/>
            <person name="Larrondo L.F."/>
            <person name="Schmoll M."/>
            <person name="Druzhinina I.S."/>
            <person name="Kubicek C.P."/>
            <person name="Gaskell J.A."/>
            <person name="Kersten P."/>
            <person name="St John F."/>
            <person name="Glasner J."/>
            <person name="Sabat G."/>
            <person name="Splinter BonDurant S."/>
            <person name="Syed K."/>
            <person name="Yadav J."/>
            <person name="Mgbeahuruike A.C."/>
            <person name="Kovalchuk A."/>
            <person name="Asiegbu F.O."/>
            <person name="Lackner G."/>
            <person name="Hoffmeister D."/>
            <person name="Rencoret J."/>
            <person name="Gutierrez A."/>
            <person name="Sun H."/>
            <person name="Lindquist E."/>
            <person name="Barry K."/>
            <person name="Riley R."/>
            <person name="Grigoriev I.V."/>
            <person name="Henrissat B."/>
            <person name="Kues U."/>
            <person name="Berka R.M."/>
            <person name="Martinez A.T."/>
            <person name="Covert S.F."/>
            <person name="Blanchette R.A."/>
            <person name="Cullen D."/>
        </authorList>
    </citation>
    <scope>NUCLEOTIDE SEQUENCE [LARGE SCALE GENOMIC DNA]</scope>
    <source>
        <strain evidence="3 4">11061_1 CR5-6</strain>
    </source>
</reference>
<keyword evidence="2" id="KW-1133">Transmembrane helix</keyword>
<feature type="transmembrane region" description="Helical" evidence="2">
    <location>
        <begin position="33"/>
        <end position="52"/>
    </location>
</feature>
<keyword evidence="4" id="KW-1185">Reference proteome</keyword>
<gene>
    <name evidence="3" type="ORF">PHLGIDRAFT_451507</name>
</gene>
<dbReference type="AlphaFoldDB" id="A0A0C3PK33"/>
<feature type="transmembrane region" description="Helical" evidence="2">
    <location>
        <begin position="7"/>
        <end position="27"/>
    </location>
</feature>
<accession>A0A0C3PK33</accession>
<protein>
    <submittedName>
        <fullName evidence="3">Uncharacterized protein</fullName>
    </submittedName>
</protein>
<dbReference type="HOGENOM" id="CLU_2097693_0_0_1"/>
<evidence type="ECO:0000313" key="3">
    <source>
        <dbReference type="EMBL" id="KIP06618.1"/>
    </source>
</evidence>
<proteinExistence type="predicted"/>
<keyword evidence="2" id="KW-0812">Transmembrane</keyword>